<dbReference type="EMBL" id="RWGY01000011">
    <property type="protein sequence ID" value="TVU33720.1"/>
    <property type="molecule type" value="Genomic_DNA"/>
</dbReference>
<dbReference type="OrthoDB" id="427480at2759"/>
<evidence type="ECO:0000256" key="1">
    <source>
        <dbReference type="ARBA" id="ARBA00009670"/>
    </source>
</evidence>
<dbReference type="GO" id="GO:1901031">
    <property type="term" value="P:regulation of response to reactive oxygen species"/>
    <property type="evidence" value="ECO:0007669"/>
    <property type="project" value="TreeGrafter"/>
</dbReference>
<dbReference type="PANTHER" id="PTHR10566">
    <property type="entry name" value="CHAPERONE-ACTIVITY OF BC1 COMPLEX CABC1 -RELATED"/>
    <property type="match status" value="1"/>
</dbReference>
<dbReference type="PANTHER" id="PTHR10566:SF115">
    <property type="entry name" value="PROTEIN ACTIVITY OF BC1 COMPLEX KINASE 8, CHLOROPLASTIC"/>
    <property type="match status" value="1"/>
</dbReference>
<accession>A0A5J9VFQ7</accession>
<dbReference type="InterPro" id="IPR004147">
    <property type="entry name" value="ABC1_dom"/>
</dbReference>
<feature type="non-terminal residue" evidence="3">
    <location>
        <position position="1"/>
    </location>
</feature>
<comment type="caution">
    <text evidence="3">The sequence shown here is derived from an EMBL/GenBank/DDBJ whole genome shotgun (WGS) entry which is preliminary data.</text>
</comment>
<dbReference type="InterPro" id="IPR050154">
    <property type="entry name" value="UbiB_kinase"/>
</dbReference>
<dbReference type="Proteomes" id="UP000324897">
    <property type="component" value="Chromosome 1"/>
</dbReference>
<name>A0A5J9VFQ7_9POAL</name>
<evidence type="ECO:0000313" key="4">
    <source>
        <dbReference type="Proteomes" id="UP000324897"/>
    </source>
</evidence>
<sequence length="318" mass="36273">EDDGREKENEEKGSSGTLERACFKELFDSDLKNLREIDYTTEAFNAEKFSENFKRSDYVKFLTMEYFPGIKIDRIKQLDNLEVDWKRSSYLEQILSHGFFDADPSSFFIHVVSVQILGKDCSKHSMEFMKRILIIDEFGISACASSNGSNGSPCSKWRYDAHQLVIEQQSLQLRKKQMFATSGEDLLAIAADQPFQFPATFAFVVRVFPFLDGIGKVLILRLILQRLLRRCKQEMGKALPHFIICSANMTVEKPAEIIKRLGQGDLKLRVRTLESESISKSCFCTENNWMNTAGEAPTVTECGTRDLNPGRAQRSQRS</sequence>
<dbReference type="AlphaFoldDB" id="A0A5J9VFQ7"/>
<dbReference type="GO" id="GO:0016020">
    <property type="term" value="C:membrane"/>
    <property type="evidence" value="ECO:0007669"/>
    <property type="project" value="GOC"/>
</dbReference>
<reference evidence="3 4" key="1">
    <citation type="journal article" date="2019" name="Sci. Rep.">
        <title>A high-quality genome of Eragrostis curvula grass provides insights into Poaceae evolution and supports new strategies to enhance forage quality.</title>
        <authorList>
            <person name="Carballo J."/>
            <person name="Santos B.A.C.M."/>
            <person name="Zappacosta D."/>
            <person name="Garbus I."/>
            <person name="Selva J.P."/>
            <person name="Gallo C.A."/>
            <person name="Diaz A."/>
            <person name="Albertini E."/>
            <person name="Caccamo M."/>
            <person name="Echenique V."/>
        </authorList>
    </citation>
    <scope>NUCLEOTIDE SEQUENCE [LARGE SCALE GENOMIC DNA]</scope>
    <source>
        <strain evidence="4">cv. Victoria</strain>
        <tissue evidence="3">Leaf</tissue>
    </source>
</reference>
<evidence type="ECO:0000313" key="3">
    <source>
        <dbReference type="EMBL" id="TVU33720.1"/>
    </source>
</evidence>
<protein>
    <recommendedName>
        <fullName evidence="2">ABC1 atypical kinase-like domain-containing protein</fullName>
    </recommendedName>
</protein>
<keyword evidence="4" id="KW-1185">Reference proteome</keyword>
<feature type="domain" description="ABC1 atypical kinase-like" evidence="2">
    <location>
        <begin position="35"/>
        <end position="105"/>
    </location>
</feature>
<organism evidence="3 4">
    <name type="scientific">Eragrostis curvula</name>
    <name type="common">weeping love grass</name>
    <dbReference type="NCBI Taxonomy" id="38414"/>
    <lineage>
        <taxon>Eukaryota</taxon>
        <taxon>Viridiplantae</taxon>
        <taxon>Streptophyta</taxon>
        <taxon>Embryophyta</taxon>
        <taxon>Tracheophyta</taxon>
        <taxon>Spermatophyta</taxon>
        <taxon>Magnoliopsida</taxon>
        <taxon>Liliopsida</taxon>
        <taxon>Poales</taxon>
        <taxon>Poaceae</taxon>
        <taxon>PACMAD clade</taxon>
        <taxon>Chloridoideae</taxon>
        <taxon>Eragrostideae</taxon>
        <taxon>Eragrostidinae</taxon>
        <taxon>Eragrostis</taxon>
    </lineage>
</organism>
<dbReference type="GO" id="GO:0046467">
    <property type="term" value="P:membrane lipid biosynthetic process"/>
    <property type="evidence" value="ECO:0007669"/>
    <property type="project" value="TreeGrafter"/>
</dbReference>
<proteinExistence type="inferred from homology"/>
<gene>
    <name evidence="3" type="ORF">EJB05_25553</name>
</gene>
<dbReference type="Gramene" id="TVU33720">
    <property type="protein sequence ID" value="TVU33720"/>
    <property type="gene ID" value="EJB05_25553"/>
</dbReference>
<evidence type="ECO:0000259" key="2">
    <source>
        <dbReference type="Pfam" id="PF03109"/>
    </source>
</evidence>
<dbReference type="Pfam" id="PF03109">
    <property type="entry name" value="ABC1"/>
    <property type="match status" value="1"/>
</dbReference>
<comment type="similarity">
    <text evidence="1">Belongs to the protein kinase superfamily. ADCK protein kinase family.</text>
</comment>